<dbReference type="EMBL" id="QMDX01000001">
    <property type="protein sequence ID" value="TSD16240.1"/>
    <property type="molecule type" value="Genomic_DNA"/>
</dbReference>
<name>A0A554NGX9_9EURY</name>
<dbReference type="AlphaFoldDB" id="A0A554NGX9"/>
<sequence length="183" mass="20038">MESIVPEGEETVVSFMLQSLVQEQSHSGFSSVGAPSTTRWRRSSISCISSRVPVVVRQRLVHIGHGEAFVSEVRLLGALVRFAETFHTWRLFTEEQLELDLDMLLPVTQPVDDFGGTCDSASIDEAACRAVFASISGYLDALEAVREGVAAHYDWEVDPYPGPEAVAEEQAAELAETIEVPLT</sequence>
<dbReference type="RefSeq" id="WP_144260743.1">
    <property type="nucleotide sequence ID" value="NZ_QMDX01000001.1"/>
</dbReference>
<dbReference type="Proteomes" id="UP000319894">
    <property type="component" value="Unassembled WGS sequence"/>
</dbReference>
<evidence type="ECO:0000313" key="1">
    <source>
        <dbReference type="EMBL" id="TSD16240.1"/>
    </source>
</evidence>
<reference evidence="1 2" key="1">
    <citation type="submission" date="2018-06" db="EMBL/GenBank/DDBJ databases">
        <title>Natronomonas sp. F16-60 a new haloarchaeon isolated from a solar saltern of Isla Cristina, Huelva, Spain.</title>
        <authorList>
            <person name="Duran-Viseras A."/>
            <person name="Sanchez-Porro C."/>
            <person name="Ventosa A."/>
        </authorList>
    </citation>
    <scope>NUCLEOTIDE SEQUENCE [LARGE SCALE GENOMIC DNA]</scope>
    <source>
        <strain evidence="1 2">F16-60</strain>
    </source>
</reference>
<proteinExistence type="predicted"/>
<gene>
    <name evidence="1" type="ORF">DP107_03565</name>
</gene>
<evidence type="ECO:0000313" key="2">
    <source>
        <dbReference type="Proteomes" id="UP000319894"/>
    </source>
</evidence>
<comment type="caution">
    <text evidence="1">The sequence shown here is derived from an EMBL/GenBank/DDBJ whole genome shotgun (WGS) entry which is preliminary data.</text>
</comment>
<dbReference type="InParanoid" id="A0A554NGX9"/>
<organism evidence="1 2">
    <name type="scientific">Haloglomus irregulare</name>
    <dbReference type="NCBI Taxonomy" id="2234134"/>
    <lineage>
        <taxon>Archaea</taxon>
        <taxon>Methanobacteriati</taxon>
        <taxon>Methanobacteriota</taxon>
        <taxon>Stenosarchaea group</taxon>
        <taxon>Halobacteria</taxon>
        <taxon>Halobacteriales</taxon>
        <taxon>Natronomonadaceae</taxon>
        <taxon>Haloglomus</taxon>
    </lineage>
</organism>
<accession>A0A554NGX9</accession>
<protein>
    <submittedName>
        <fullName evidence="1">Uncharacterized protein</fullName>
    </submittedName>
</protein>
<keyword evidence="2" id="KW-1185">Reference proteome</keyword>